<dbReference type="Proteomes" id="UP000220353">
    <property type="component" value="Unassembled WGS sequence"/>
</dbReference>
<comment type="caution">
    <text evidence="2">The sequence shown here is derived from an EMBL/GenBank/DDBJ whole genome shotgun (WGS) entry which is preliminary data.</text>
</comment>
<keyword evidence="2" id="KW-0238">DNA-binding</keyword>
<organism evidence="2 3">
    <name type="scientific">Rhizobium fredii</name>
    <name type="common">Sinorhizobium fredii</name>
    <dbReference type="NCBI Taxonomy" id="380"/>
    <lineage>
        <taxon>Bacteria</taxon>
        <taxon>Pseudomonadati</taxon>
        <taxon>Pseudomonadota</taxon>
        <taxon>Alphaproteobacteria</taxon>
        <taxon>Hyphomicrobiales</taxon>
        <taxon>Rhizobiaceae</taxon>
        <taxon>Sinorhizobium/Ensifer group</taxon>
        <taxon>Sinorhizobium</taxon>
    </lineage>
</organism>
<evidence type="ECO:0000313" key="3">
    <source>
        <dbReference type="Proteomes" id="UP000220353"/>
    </source>
</evidence>
<proteinExistence type="predicted"/>
<sequence length="86" mass="9350">MAGASLRELSIPRFALRRDEAAASLAISPSTFDNWVAQGLMPKGRKIGGVILWGAEEVRAAWQHLLESDDNPMDDNDNNPFDGVVA</sequence>
<name>A0A2A6LX75_RHIFR</name>
<dbReference type="EMBL" id="NWTC01000010">
    <property type="protein sequence ID" value="PDT46968.1"/>
    <property type="molecule type" value="Genomic_DNA"/>
</dbReference>
<dbReference type="AlphaFoldDB" id="A0A2A6LX75"/>
<reference evidence="2 3" key="1">
    <citation type="submission" date="2017-09" db="EMBL/GenBank/DDBJ databases">
        <title>Comparative genomics of rhizobia isolated from Phaseolus vulgaris in China.</title>
        <authorList>
            <person name="Tong W."/>
        </authorList>
    </citation>
    <scope>NUCLEOTIDE SEQUENCE [LARGE SCALE GENOMIC DNA]</scope>
    <source>
        <strain evidence="2 3">PCH1</strain>
    </source>
</reference>
<feature type="compositionally biased region" description="Acidic residues" evidence="1">
    <location>
        <begin position="68"/>
        <end position="77"/>
    </location>
</feature>
<dbReference type="SUPFAM" id="SSF46955">
    <property type="entry name" value="Putative DNA-binding domain"/>
    <property type="match status" value="1"/>
</dbReference>
<feature type="region of interest" description="Disordered" evidence="1">
    <location>
        <begin position="67"/>
        <end position="86"/>
    </location>
</feature>
<dbReference type="InterPro" id="IPR009061">
    <property type="entry name" value="DNA-bd_dom_put_sf"/>
</dbReference>
<evidence type="ECO:0000313" key="2">
    <source>
        <dbReference type="EMBL" id="PDT46968.1"/>
    </source>
</evidence>
<gene>
    <name evidence="2" type="ORF">CO661_14870</name>
</gene>
<protein>
    <submittedName>
        <fullName evidence="2">DNA-binding protein</fullName>
    </submittedName>
</protein>
<dbReference type="RefSeq" id="WP_037435498.1">
    <property type="nucleotide sequence ID" value="NZ_NWTC01000010.1"/>
</dbReference>
<dbReference type="GO" id="GO:0003677">
    <property type="term" value="F:DNA binding"/>
    <property type="evidence" value="ECO:0007669"/>
    <property type="project" value="UniProtKB-KW"/>
</dbReference>
<accession>A0A2A6LX75</accession>
<evidence type="ECO:0000256" key="1">
    <source>
        <dbReference type="SAM" id="MobiDB-lite"/>
    </source>
</evidence>